<name>A0AAV4KFF6_9ACTN</name>
<evidence type="ECO:0000313" key="3">
    <source>
        <dbReference type="EMBL" id="GGR20504.1"/>
    </source>
</evidence>
<keyword evidence="1" id="KW-0175">Coiled coil</keyword>
<feature type="compositionally biased region" description="Basic and acidic residues" evidence="2">
    <location>
        <begin position="155"/>
        <end position="169"/>
    </location>
</feature>
<dbReference type="Proteomes" id="UP000642014">
    <property type="component" value="Unassembled WGS sequence"/>
</dbReference>
<dbReference type="InterPro" id="IPR036894">
    <property type="entry name" value="YbaB-like_sf"/>
</dbReference>
<dbReference type="GO" id="GO:0003677">
    <property type="term" value="F:DNA binding"/>
    <property type="evidence" value="ECO:0007669"/>
    <property type="project" value="UniProtKB-KW"/>
</dbReference>
<dbReference type="Proteomes" id="UP000326029">
    <property type="component" value="Chromosome"/>
</dbReference>
<dbReference type="AlphaFoldDB" id="A0AAV4KFF6"/>
<dbReference type="EMBL" id="CP023693">
    <property type="protein sequence ID" value="QEV30967.1"/>
    <property type="molecule type" value="Genomic_DNA"/>
</dbReference>
<protein>
    <submittedName>
        <fullName evidence="4">YbaB/EbfC family DNA-binding protein</fullName>
    </submittedName>
</protein>
<evidence type="ECO:0000256" key="2">
    <source>
        <dbReference type="SAM" id="MobiDB-lite"/>
    </source>
</evidence>
<keyword evidence="5" id="KW-1185">Reference proteome</keyword>
<accession>A0AAV4KFF6</accession>
<reference evidence="3" key="3">
    <citation type="submission" date="2023-08" db="EMBL/GenBank/DDBJ databases">
        <authorList>
            <person name="Sun Q."/>
            <person name="Ohkuma M."/>
        </authorList>
    </citation>
    <scope>NUCLEOTIDE SEQUENCE</scope>
    <source>
        <strain evidence="3">JCM 4205</strain>
    </source>
</reference>
<dbReference type="SUPFAM" id="SSF82607">
    <property type="entry name" value="YbaB-like"/>
    <property type="match status" value="1"/>
</dbReference>
<evidence type="ECO:0000256" key="1">
    <source>
        <dbReference type="SAM" id="Coils"/>
    </source>
</evidence>
<evidence type="ECO:0000313" key="5">
    <source>
        <dbReference type="Proteomes" id="UP000326029"/>
    </source>
</evidence>
<feature type="coiled-coil region" evidence="1">
    <location>
        <begin position="9"/>
        <end position="36"/>
    </location>
</feature>
<dbReference type="InterPro" id="IPR004401">
    <property type="entry name" value="YbaB/EbfC"/>
</dbReference>
<dbReference type="RefSeq" id="WP_062760841.1">
    <property type="nucleotide sequence ID" value="NZ_BMSJ01000003.1"/>
</dbReference>
<dbReference type="Gene3D" id="3.30.1310.10">
    <property type="entry name" value="Nucleoid-associated protein YbaB-like domain"/>
    <property type="match status" value="1"/>
</dbReference>
<dbReference type="GeneID" id="95452400"/>
<reference evidence="3 6" key="1">
    <citation type="journal article" date="2014" name="Int. J. Syst. Evol. Microbiol.">
        <title>Complete genome sequence of Corynebacterium casei LMG S-19264T (=DSM 44701T), isolated from a smear-ripened cheese.</title>
        <authorList>
            <consortium name="US DOE Joint Genome Institute (JGI-PGF)"/>
            <person name="Walter F."/>
            <person name="Albersmeier A."/>
            <person name="Kalinowski J."/>
            <person name="Ruckert C."/>
        </authorList>
    </citation>
    <scope>NUCLEOTIDE SEQUENCE [LARGE SCALE GENOMIC DNA]</scope>
    <source>
        <strain evidence="3 6">JCM 4205</strain>
    </source>
</reference>
<reference evidence="4 5" key="2">
    <citation type="submission" date="2017-09" db="EMBL/GenBank/DDBJ databases">
        <authorList>
            <person name="Lee N."/>
            <person name="Cho B.-K."/>
        </authorList>
    </citation>
    <scope>NUCLEOTIDE SEQUENCE [LARGE SCALE GENOMIC DNA]</scope>
    <source>
        <strain evidence="4 5">ATCC 19740</strain>
    </source>
</reference>
<dbReference type="Pfam" id="PF02575">
    <property type="entry name" value="YbaB_DNA_bd"/>
    <property type="match status" value="1"/>
</dbReference>
<organism evidence="3 6">
    <name type="scientific">Streptomyces cinereoruber</name>
    <dbReference type="NCBI Taxonomy" id="67260"/>
    <lineage>
        <taxon>Bacteria</taxon>
        <taxon>Bacillati</taxon>
        <taxon>Actinomycetota</taxon>
        <taxon>Actinomycetes</taxon>
        <taxon>Kitasatosporales</taxon>
        <taxon>Streptomycetaceae</taxon>
        <taxon>Streptomyces</taxon>
    </lineage>
</organism>
<evidence type="ECO:0000313" key="6">
    <source>
        <dbReference type="Proteomes" id="UP000642014"/>
    </source>
</evidence>
<feature type="region of interest" description="Disordered" evidence="2">
    <location>
        <begin position="145"/>
        <end position="188"/>
    </location>
</feature>
<dbReference type="EMBL" id="BMSJ01000003">
    <property type="protein sequence ID" value="GGR20504.1"/>
    <property type="molecule type" value="Genomic_DNA"/>
</dbReference>
<evidence type="ECO:0000313" key="4">
    <source>
        <dbReference type="EMBL" id="QEV30967.1"/>
    </source>
</evidence>
<gene>
    <name evidence="4" type="ORF">CP977_01195</name>
    <name evidence="3" type="ORF">GCM10010497_23480</name>
</gene>
<keyword evidence="4" id="KW-0238">DNA-binding</keyword>
<proteinExistence type="predicted"/>
<sequence length="188" mass="20565">MAMDFESILKDAMSALHEQRDKMLEAKRELDAATASVTSKDRMVSVTVGPQGQVVSMTFHTKAYQSMAPAELAAALVTVLNEARARMGSEVIERIKGLQDFSGHLRSVTGLAGTPADMDELLKPLRSMAPSFDTEASLEELRAARQEEFAAEEEAAARRASEQKAKQDEFEAEAENRIPTGKQEEFSG</sequence>